<dbReference type="EMBL" id="CP006721">
    <property type="protein sequence ID" value="AGX41203.1"/>
    <property type="molecule type" value="Genomic_DNA"/>
</dbReference>
<dbReference type="NCBIfam" id="NF009848">
    <property type="entry name" value="PRK13318.1-6"/>
    <property type="match status" value="1"/>
</dbReference>
<dbReference type="eggNOG" id="COG1521">
    <property type="taxonomic scope" value="Bacteria"/>
</dbReference>
<comment type="similarity">
    <text evidence="14 16">Belongs to the type III pantothenate kinase family.</text>
</comment>
<comment type="subcellular location">
    <subcellularLocation>
        <location evidence="3 16">Cytoplasm</location>
    </subcellularLocation>
</comment>
<dbReference type="RefSeq" id="WP_022743501.1">
    <property type="nucleotide sequence ID" value="NC_022571.1"/>
</dbReference>
<dbReference type="Pfam" id="PF03309">
    <property type="entry name" value="Pan_kinase"/>
    <property type="match status" value="1"/>
</dbReference>
<evidence type="ECO:0000256" key="9">
    <source>
        <dbReference type="ARBA" id="ARBA00022741"/>
    </source>
</evidence>
<feature type="binding site" evidence="16">
    <location>
        <position position="184"/>
    </location>
    <ligand>
        <name>substrate</name>
    </ligand>
</feature>
<dbReference type="NCBIfam" id="TIGR00671">
    <property type="entry name" value="baf"/>
    <property type="match status" value="1"/>
</dbReference>
<feature type="binding site" evidence="16">
    <location>
        <begin position="6"/>
        <end position="13"/>
    </location>
    <ligand>
        <name>ATP</name>
        <dbReference type="ChEBI" id="CHEBI:30616"/>
    </ligand>
</feature>
<comment type="function">
    <text evidence="16">Catalyzes the phosphorylation of pantothenate (Pan), the first step in CoA biosynthesis.</text>
</comment>
<feature type="binding site" evidence="16">
    <location>
        <begin position="107"/>
        <end position="110"/>
    </location>
    <ligand>
        <name>substrate</name>
    </ligand>
</feature>
<dbReference type="InterPro" id="IPR004619">
    <property type="entry name" value="Type_III_PanK"/>
</dbReference>
<dbReference type="Gene3D" id="3.30.420.40">
    <property type="match status" value="2"/>
</dbReference>
<evidence type="ECO:0000256" key="5">
    <source>
        <dbReference type="ARBA" id="ARBA00011738"/>
    </source>
</evidence>
<accession>U5MKZ6</accession>
<dbReference type="GO" id="GO:0005737">
    <property type="term" value="C:cytoplasm"/>
    <property type="evidence" value="ECO:0007669"/>
    <property type="project" value="UniProtKB-SubCell"/>
</dbReference>
<keyword evidence="16" id="KW-0479">Metal-binding</keyword>
<protein>
    <recommendedName>
        <fullName evidence="15 16">Type III pantothenate kinase</fullName>
        <ecNumber evidence="6 16">2.7.1.33</ecNumber>
    </recommendedName>
    <alternativeName>
        <fullName evidence="16">PanK-III</fullName>
    </alternativeName>
    <alternativeName>
        <fullName evidence="16">Pantothenic acid kinase</fullName>
    </alternativeName>
</protein>
<gene>
    <name evidence="16 17" type="primary">coaX</name>
    <name evidence="17" type="ORF">CLSA_c01400</name>
</gene>
<dbReference type="EC" id="2.7.1.33" evidence="6 16"/>
<comment type="pathway">
    <text evidence="4 16">Cofactor biosynthesis; coenzyme A biosynthesis; CoA from (R)-pantothenate: step 1/5.</text>
</comment>
<evidence type="ECO:0000313" key="18">
    <source>
        <dbReference type="Proteomes" id="UP000017118"/>
    </source>
</evidence>
<feature type="binding site" evidence="16">
    <location>
        <position position="132"/>
    </location>
    <ligand>
        <name>ATP</name>
        <dbReference type="ChEBI" id="CHEBI:30616"/>
    </ligand>
</feature>
<evidence type="ECO:0000256" key="1">
    <source>
        <dbReference type="ARBA" id="ARBA00001206"/>
    </source>
</evidence>
<dbReference type="HOGENOM" id="CLU_066627_1_0_9"/>
<dbReference type="GO" id="GO:0004594">
    <property type="term" value="F:pantothenate kinase activity"/>
    <property type="evidence" value="ECO:0007669"/>
    <property type="project" value="UniProtKB-UniRule"/>
</dbReference>
<dbReference type="UniPathway" id="UPA00241">
    <property type="reaction ID" value="UER00352"/>
</dbReference>
<name>U5MKZ6_CLOSA</name>
<comment type="catalytic activity">
    <reaction evidence="1 16">
        <text>(R)-pantothenate + ATP = (R)-4'-phosphopantothenate + ADP + H(+)</text>
        <dbReference type="Rhea" id="RHEA:16373"/>
        <dbReference type="ChEBI" id="CHEBI:10986"/>
        <dbReference type="ChEBI" id="CHEBI:15378"/>
        <dbReference type="ChEBI" id="CHEBI:29032"/>
        <dbReference type="ChEBI" id="CHEBI:30616"/>
        <dbReference type="ChEBI" id="CHEBI:456216"/>
        <dbReference type="EC" id="2.7.1.33"/>
    </reaction>
</comment>
<evidence type="ECO:0000256" key="13">
    <source>
        <dbReference type="ARBA" id="ARBA00022993"/>
    </source>
</evidence>
<dbReference type="NCBIfam" id="NF009847">
    <property type="entry name" value="PRK13318.1-5"/>
    <property type="match status" value="1"/>
</dbReference>
<sequence>MILLVDAGNTNIVLGVHDGERYIASWRISSDGSKTSDEYSIQVMQLFSLSDINPKDIDGVIVSSVVPNIMHSLENMLRKCFSHEPIIVGPGIKTGINIKYDNPREVGADRIVNAVAAYEIYKKPVIIIDFGTATTFCAVRANGNYLGGCICPGIRISADALFERAAKLPRVELEVPKNIICKNTITSMQAGIIFGYIGQVEYIVKKMKEEMKKGNCNEEPFVIATGGLANLIAKETNIIDKVDSDLTLEGLKILYEKNKEQILDENRKFNL</sequence>
<dbReference type="OrthoDB" id="9804707at2"/>
<dbReference type="PATRIC" id="fig|1345695.10.peg.146"/>
<dbReference type="GO" id="GO:0005524">
    <property type="term" value="F:ATP binding"/>
    <property type="evidence" value="ECO:0007669"/>
    <property type="project" value="UniProtKB-UniRule"/>
</dbReference>
<evidence type="ECO:0000313" key="17">
    <source>
        <dbReference type="EMBL" id="AGX41203.1"/>
    </source>
</evidence>
<feature type="binding site" evidence="16">
    <location>
        <position position="129"/>
    </location>
    <ligand>
        <name>K(+)</name>
        <dbReference type="ChEBI" id="CHEBI:29103"/>
    </ligand>
</feature>
<evidence type="ECO:0000256" key="16">
    <source>
        <dbReference type="HAMAP-Rule" id="MF_01274"/>
    </source>
</evidence>
<keyword evidence="10 16" id="KW-0418">Kinase</keyword>
<organism evidence="17 18">
    <name type="scientific">Clostridium saccharobutylicum DSM 13864</name>
    <dbReference type="NCBI Taxonomy" id="1345695"/>
    <lineage>
        <taxon>Bacteria</taxon>
        <taxon>Bacillati</taxon>
        <taxon>Bacillota</taxon>
        <taxon>Clostridia</taxon>
        <taxon>Eubacteriales</taxon>
        <taxon>Clostridiaceae</taxon>
        <taxon>Clostridium</taxon>
    </lineage>
</organism>
<evidence type="ECO:0000256" key="15">
    <source>
        <dbReference type="ARBA" id="ARBA00040883"/>
    </source>
</evidence>
<dbReference type="SUPFAM" id="SSF53067">
    <property type="entry name" value="Actin-like ATPase domain"/>
    <property type="match status" value="2"/>
</dbReference>
<dbReference type="GO" id="GO:0046872">
    <property type="term" value="F:metal ion binding"/>
    <property type="evidence" value="ECO:0007669"/>
    <property type="project" value="UniProtKB-KW"/>
</dbReference>
<dbReference type="GeneID" id="55472716"/>
<dbReference type="HAMAP" id="MF_01274">
    <property type="entry name" value="Pantothen_kinase_3"/>
    <property type="match status" value="1"/>
</dbReference>
<keyword evidence="12 16" id="KW-0630">Potassium</keyword>
<proteinExistence type="inferred from homology"/>
<comment type="subunit">
    <text evidence="5 16">Homodimer.</text>
</comment>
<dbReference type="InterPro" id="IPR043129">
    <property type="entry name" value="ATPase_NBD"/>
</dbReference>
<feature type="active site" description="Proton acceptor" evidence="16">
    <location>
        <position position="109"/>
    </location>
</feature>
<keyword evidence="7 16" id="KW-0963">Cytoplasm</keyword>
<evidence type="ECO:0000256" key="3">
    <source>
        <dbReference type="ARBA" id="ARBA00004496"/>
    </source>
</evidence>
<keyword evidence="8 16" id="KW-0808">Transferase</keyword>
<evidence type="ECO:0000256" key="11">
    <source>
        <dbReference type="ARBA" id="ARBA00022840"/>
    </source>
</evidence>
<keyword evidence="11 16" id="KW-0067">ATP-binding</keyword>
<evidence type="ECO:0000256" key="7">
    <source>
        <dbReference type="ARBA" id="ARBA00022490"/>
    </source>
</evidence>
<keyword evidence="18" id="KW-1185">Reference proteome</keyword>
<evidence type="ECO:0000256" key="12">
    <source>
        <dbReference type="ARBA" id="ARBA00022958"/>
    </source>
</evidence>
<dbReference type="CDD" id="cd24015">
    <property type="entry name" value="ASKHA_NBD_PanK-III"/>
    <property type="match status" value="1"/>
</dbReference>
<comment type="cofactor">
    <cofactor evidence="2">
        <name>K(+)</name>
        <dbReference type="ChEBI" id="CHEBI:29103"/>
    </cofactor>
</comment>
<dbReference type="Proteomes" id="UP000017118">
    <property type="component" value="Chromosome"/>
</dbReference>
<dbReference type="PANTHER" id="PTHR34265:SF1">
    <property type="entry name" value="TYPE III PANTOTHENATE KINASE"/>
    <property type="match status" value="1"/>
</dbReference>
<dbReference type="NCBIfam" id="NF009855">
    <property type="entry name" value="PRK13321.1"/>
    <property type="match status" value="1"/>
</dbReference>
<comment type="cofactor">
    <cofactor evidence="16">
        <name>NH4(+)</name>
        <dbReference type="ChEBI" id="CHEBI:28938"/>
    </cofactor>
    <cofactor evidence="16">
        <name>K(+)</name>
        <dbReference type="ChEBI" id="CHEBI:29103"/>
    </cofactor>
    <text evidence="16">A monovalent cation. Ammonium or potassium.</text>
</comment>
<keyword evidence="9 16" id="KW-0547">Nucleotide-binding</keyword>
<reference evidence="17 18" key="1">
    <citation type="journal article" date="2013" name="Genome Announc.">
        <title>Complete Genome Sequence of the Solvent Producer Clostridium saccharobutylicum NCP262 (DSM 13864).</title>
        <authorList>
            <person name="Poehlein A."/>
            <person name="Hartwich K."/>
            <person name="Krabben P."/>
            <person name="Ehrenreich A."/>
            <person name="Liebl W."/>
            <person name="Durre P."/>
            <person name="Gottschalk G."/>
            <person name="Daniel R."/>
        </authorList>
    </citation>
    <scope>NUCLEOTIDE SEQUENCE [LARGE SCALE GENOMIC DNA]</scope>
    <source>
        <strain evidence="17">DSM 13864</strain>
    </source>
</reference>
<evidence type="ECO:0000256" key="10">
    <source>
        <dbReference type="ARBA" id="ARBA00022777"/>
    </source>
</evidence>
<evidence type="ECO:0000256" key="6">
    <source>
        <dbReference type="ARBA" id="ARBA00012102"/>
    </source>
</evidence>
<dbReference type="KEGG" id="csb:CLSA_c01400"/>
<evidence type="ECO:0000256" key="4">
    <source>
        <dbReference type="ARBA" id="ARBA00005225"/>
    </source>
</evidence>
<dbReference type="GO" id="GO:0015937">
    <property type="term" value="P:coenzyme A biosynthetic process"/>
    <property type="evidence" value="ECO:0007669"/>
    <property type="project" value="UniProtKB-UniRule"/>
</dbReference>
<dbReference type="AlphaFoldDB" id="U5MKZ6"/>
<evidence type="ECO:0000256" key="14">
    <source>
        <dbReference type="ARBA" id="ARBA00038036"/>
    </source>
</evidence>
<feature type="binding site" evidence="16">
    <location>
        <position position="100"/>
    </location>
    <ligand>
        <name>substrate</name>
    </ligand>
</feature>
<keyword evidence="13 16" id="KW-0173">Coenzyme A biosynthesis</keyword>
<evidence type="ECO:0000256" key="2">
    <source>
        <dbReference type="ARBA" id="ARBA00001958"/>
    </source>
</evidence>
<dbReference type="PANTHER" id="PTHR34265">
    <property type="entry name" value="TYPE III PANTOTHENATE KINASE"/>
    <property type="match status" value="1"/>
</dbReference>
<evidence type="ECO:0000256" key="8">
    <source>
        <dbReference type="ARBA" id="ARBA00022679"/>
    </source>
</evidence>